<dbReference type="AlphaFoldDB" id="A0A5C6E5L6"/>
<feature type="compositionally biased region" description="Polar residues" evidence="1">
    <location>
        <begin position="63"/>
        <end position="77"/>
    </location>
</feature>
<evidence type="ECO:0000313" key="3">
    <source>
        <dbReference type="EMBL" id="TWU42746.1"/>
    </source>
</evidence>
<name>A0A5C6E5L6_9BACT</name>
<keyword evidence="2" id="KW-0812">Transmembrane</keyword>
<feature type="compositionally biased region" description="Polar residues" evidence="1">
    <location>
        <begin position="244"/>
        <end position="274"/>
    </location>
</feature>
<evidence type="ECO:0000256" key="1">
    <source>
        <dbReference type="SAM" id="MobiDB-lite"/>
    </source>
</evidence>
<feature type="region of interest" description="Disordered" evidence="1">
    <location>
        <begin position="1"/>
        <end position="37"/>
    </location>
</feature>
<feature type="region of interest" description="Disordered" evidence="1">
    <location>
        <begin position="240"/>
        <end position="276"/>
    </location>
</feature>
<dbReference type="EMBL" id="SJPV01000001">
    <property type="protein sequence ID" value="TWU42746.1"/>
    <property type="molecule type" value="Genomic_DNA"/>
</dbReference>
<keyword evidence="4" id="KW-1185">Reference proteome</keyword>
<proteinExistence type="predicted"/>
<accession>A0A5C6E5L6</accession>
<keyword evidence="2" id="KW-0472">Membrane</keyword>
<keyword evidence="2" id="KW-1133">Transmembrane helix</keyword>
<protein>
    <recommendedName>
        <fullName evidence="5">Transmembrane protein</fullName>
    </recommendedName>
</protein>
<evidence type="ECO:0000313" key="4">
    <source>
        <dbReference type="Proteomes" id="UP000319143"/>
    </source>
</evidence>
<dbReference type="OrthoDB" id="9928731at2"/>
<feature type="region of interest" description="Disordered" evidence="1">
    <location>
        <begin position="308"/>
        <end position="349"/>
    </location>
</feature>
<feature type="region of interest" description="Disordered" evidence="1">
    <location>
        <begin position="49"/>
        <end position="158"/>
    </location>
</feature>
<organism evidence="3 4">
    <name type="scientific">Novipirellula artificiosorum</name>
    <dbReference type="NCBI Taxonomy" id="2528016"/>
    <lineage>
        <taxon>Bacteria</taxon>
        <taxon>Pseudomonadati</taxon>
        <taxon>Planctomycetota</taxon>
        <taxon>Planctomycetia</taxon>
        <taxon>Pirellulales</taxon>
        <taxon>Pirellulaceae</taxon>
        <taxon>Novipirellula</taxon>
    </lineage>
</organism>
<gene>
    <name evidence="3" type="ORF">Poly41_10460</name>
</gene>
<evidence type="ECO:0000256" key="2">
    <source>
        <dbReference type="SAM" id="Phobius"/>
    </source>
</evidence>
<comment type="caution">
    <text evidence="3">The sequence shown here is derived from an EMBL/GenBank/DDBJ whole genome shotgun (WGS) entry which is preliminary data.</text>
</comment>
<reference evidence="3 4" key="1">
    <citation type="submission" date="2019-02" db="EMBL/GenBank/DDBJ databases">
        <title>Deep-cultivation of Planctomycetes and their phenomic and genomic characterization uncovers novel biology.</title>
        <authorList>
            <person name="Wiegand S."/>
            <person name="Jogler M."/>
            <person name="Boedeker C."/>
            <person name="Pinto D."/>
            <person name="Vollmers J."/>
            <person name="Rivas-Marin E."/>
            <person name="Kohn T."/>
            <person name="Peeters S.H."/>
            <person name="Heuer A."/>
            <person name="Rast P."/>
            <person name="Oberbeckmann S."/>
            <person name="Bunk B."/>
            <person name="Jeske O."/>
            <person name="Meyerdierks A."/>
            <person name="Storesund J.E."/>
            <person name="Kallscheuer N."/>
            <person name="Luecker S."/>
            <person name="Lage O.M."/>
            <person name="Pohl T."/>
            <person name="Merkel B.J."/>
            <person name="Hornburger P."/>
            <person name="Mueller R.-W."/>
            <person name="Bruemmer F."/>
            <person name="Labrenz M."/>
            <person name="Spormann A.M."/>
            <person name="Op Den Camp H."/>
            <person name="Overmann J."/>
            <person name="Amann R."/>
            <person name="Jetten M.S.M."/>
            <person name="Mascher T."/>
            <person name="Medema M.H."/>
            <person name="Devos D.P."/>
            <person name="Kaster A.-K."/>
            <person name="Ovreas L."/>
            <person name="Rohde M."/>
            <person name="Galperin M.Y."/>
            <person name="Jogler C."/>
        </authorList>
    </citation>
    <scope>NUCLEOTIDE SEQUENCE [LARGE SCALE GENOMIC DNA]</scope>
    <source>
        <strain evidence="3 4">Poly41</strain>
    </source>
</reference>
<dbReference type="Proteomes" id="UP000319143">
    <property type="component" value="Unassembled WGS sequence"/>
</dbReference>
<sequence length="349" mass="36031">MTVSPNPAQDGRRGQLPHPAAPATGGPESDASLPPTLFQLQNLYRSSTAPTAQGCGMAHEPICSQTDNVPQSASTKQPEPAVSLDQDRQAKVQAPAEPNRHPSAPLIVDPIASIPHASSPHGSSPHGSNPHGSNPHSSGPIQEASVGERAAAPDAPSGRGWVESMGSHSLVLVLLFAVVVAALVVGRRSQNRANQANSSEGESFELVPPTDLISFATAETTPSEMSDEVPLVATLSAPIPEATAGSTPSATDSPLPTSRAANRSGSAMATTVSEMTPDAREAQVSELATTAHFSNRYPTATDEIVAPEVTAQPAAIQSSNPQDDDYPATATPDGISNWENYFPTGFPGQ</sequence>
<dbReference type="RefSeq" id="WP_146524740.1">
    <property type="nucleotide sequence ID" value="NZ_SJPV01000001.1"/>
</dbReference>
<evidence type="ECO:0008006" key="5">
    <source>
        <dbReference type="Google" id="ProtNLM"/>
    </source>
</evidence>
<feature type="compositionally biased region" description="Low complexity" evidence="1">
    <location>
        <begin position="112"/>
        <end position="141"/>
    </location>
</feature>
<feature type="transmembrane region" description="Helical" evidence="2">
    <location>
        <begin position="165"/>
        <end position="185"/>
    </location>
</feature>